<reference evidence="1 2" key="1">
    <citation type="journal article" date="2005" name="J. Bacteriol.">
        <title>Insights into genome plasticity and pathogenicity of the plant pathogenic Bacterium Xanthomonas campestris pv. vesicatoria revealed by the complete genome sequence.</title>
        <authorList>
            <person name="Thieme F."/>
            <person name="Koebnik R."/>
            <person name="Bekel T."/>
            <person name="Berger C."/>
            <person name="Boch J."/>
            <person name="Buettner D."/>
            <person name="Caldana C."/>
            <person name="Gaigalat L."/>
            <person name="Goesmann A."/>
            <person name="Kay S."/>
            <person name="Kirchner O."/>
            <person name="Lanz C."/>
            <person name="Linke B."/>
            <person name="McHardy A.C."/>
            <person name="Meyer F."/>
            <person name="Mittenhuber G."/>
            <person name="Nies D.H."/>
            <person name="Niesbach-Kloesgen U."/>
            <person name="Patschkowski T."/>
            <person name="Rueckert C."/>
            <person name="Rupp O."/>
            <person name="Schneicker S."/>
            <person name="Schuster S.C."/>
            <person name="Vorhoelter F.J."/>
            <person name="Weber E."/>
            <person name="Puehler A."/>
            <person name="Bonas U."/>
            <person name="Bartels D."/>
            <person name="Kaiser O."/>
        </authorList>
    </citation>
    <scope>NUCLEOTIDE SEQUENCE [LARGE SCALE GENOMIC DNA]</scope>
    <source>
        <strain evidence="1 2">85-10</strain>
    </source>
</reference>
<accession>Q3BSG2</accession>
<name>Q3BSG2_XANE5</name>
<evidence type="ECO:0000313" key="1">
    <source>
        <dbReference type="EMBL" id="CAJ24247.1"/>
    </source>
</evidence>
<dbReference type="HOGENOM" id="CLU_1958697_0_0_6"/>
<proteinExistence type="predicted"/>
<dbReference type="EMBL" id="AM039952">
    <property type="protein sequence ID" value="CAJ24247.1"/>
    <property type="molecule type" value="Genomic_DNA"/>
</dbReference>
<dbReference type="AlphaFoldDB" id="Q3BSG2"/>
<gene>
    <name evidence="1" type="ordered locus">XCV2570</name>
</gene>
<protein>
    <submittedName>
        <fullName evidence="1">Uncharacterized protein</fullName>
    </submittedName>
</protein>
<organism evidence="2">
    <name type="scientific">Xanthomonas euvesicatoria pv. vesicatoria (strain 85-10)</name>
    <name type="common">Xanthomonas campestris pv. vesicatoria</name>
    <dbReference type="NCBI Taxonomy" id="316273"/>
    <lineage>
        <taxon>Bacteria</taxon>
        <taxon>Pseudomonadati</taxon>
        <taxon>Pseudomonadota</taxon>
        <taxon>Gammaproteobacteria</taxon>
        <taxon>Lysobacterales</taxon>
        <taxon>Lysobacteraceae</taxon>
        <taxon>Xanthomonas</taxon>
    </lineage>
</organism>
<sequence length="128" mass="13972">MFEKPHIQGQGSLNNSPPPQSCFLYVSDWQKSDQGAISATFWLFWLRPGSIATGPAAIAGAPSTGSLAVIRRDRKTCRSAYITNISTTARPALFVYARDRSTAQFAAACICSTREPCKTRVIRSALRC</sequence>
<dbReference type="STRING" id="456327.BJD11_10050"/>
<evidence type="ECO:0000313" key="2">
    <source>
        <dbReference type="Proteomes" id="UP000007069"/>
    </source>
</evidence>
<dbReference type="Proteomes" id="UP000007069">
    <property type="component" value="Chromosome"/>
</dbReference>
<dbReference type="KEGG" id="xcv:XCV2570"/>